<name>A0A6A5F2U3_PERFL</name>
<dbReference type="PANTHER" id="PTHR16476">
    <property type="entry name" value="FAMILY WITH SEQUENCE SIMILARITY 216 MEMBER A"/>
    <property type="match status" value="1"/>
</dbReference>
<feature type="region of interest" description="Disordered" evidence="2">
    <location>
        <begin position="135"/>
        <end position="179"/>
    </location>
</feature>
<dbReference type="EMBL" id="VHII01000006">
    <property type="protein sequence ID" value="KAF1388846.1"/>
    <property type="molecule type" value="Genomic_DNA"/>
</dbReference>
<dbReference type="OrthoDB" id="5980156at2759"/>
<feature type="compositionally biased region" description="Polar residues" evidence="2">
    <location>
        <begin position="160"/>
        <end position="169"/>
    </location>
</feature>
<dbReference type="Proteomes" id="UP000465112">
    <property type="component" value="Chromosome 6"/>
</dbReference>
<keyword evidence="4" id="KW-1185">Reference proteome</keyword>
<dbReference type="AlphaFoldDB" id="A0A6A5F2U3"/>
<evidence type="ECO:0000313" key="4">
    <source>
        <dbReference type="Proteomes" id="UP000465112"/>
    </source>
</evidence>
<accession>A0A6A5F2U3</accession>
<dbReference type="PANTHER" id="PTHR16476:SF4">
    <property type="entry name" value="PROTEIN FAM216A"/>
    <property type="match status" value="1"/>
</dbReference>
<comment type="similarity">
    <text evidence="1">Belongs to the FAM216 family.</text>
</comment>
<proteinExistence type="inferred from homology"/>
<reference evidence="3 4" key="1">
    <citation type="submission" date="2019-06" db="EMBL/GenBank/DDBJ databases">
        <title>A chromosome-scale genome assembly of the European perch, Perca fluviatilis.</title>
        <authorList>
            <person name="Roques C."/>
            <person name="Zahm M."/>
            <person name="Cabau C."/>
            <person name="Klopp C."/>
            <person name="Bouchez O."/>
            <person name="Donnadieu C."/>
            <person name="Kuhl H."/>
            <person name="Gislard M."/>
            <person name="Guendouz S."/>
            <person name="Journot L."/>
            <person name="Haffray P."/>
            <person name="Bestin A."/>
            <person name="Morvezen R."/>
            <person name="Feron R."/>
            <person name="Wen M."/>
            <person name="Jouanno E."/>
            <person name="Herpin A."/>
            <person name="Schartl M."/>
            <person name="Postlethwait J."/>
            <person name="Schaerlinger B."/>
            <person name="Chardard D."/>
            <person name="Lecocq T."/>
            <person name="Poncet C."/>
            <person name="Jaffrelo L."/>
            <person name="Lampietro C."/>
            <person name="Guiguen Y."/>
        </authorList>
    </citation>
    <scope>NUCLEOTIDE SEQUENCE [LARGE SCALE GENOMIC DNA]</scope>
    <source>
        <tissue evidence="3">Blood</tissue>
    </source>
</reference>
<evidence type="ECO:0000313" key="3">
    <source>
        <dbReference type="EMBL" id="KAF1388846.1"/>
    </source>
</evidence>
<sequence length="179" mass="20377">MRKQVTFVEQRKNENLLKNGSGHILMRSAESNQRGTDGFECLPSQQVREMYRGTHVNVSAGGQHMKTIHIPKSMMSAPFLQHPALTAGQRRYLCSIANVYSTEHMRQQMKQHYLNVLHTCVQSGPNPTCRRRFGFHQQRDNSTFTKDAQKDVARAKPQGQRKSSSTANSDVILPKLVNR</sequence>
<dbReference type="Pfam" id="PF15107">
    <property type="entry name" value="FAM216B"/>
    <property type="match status" value="1"/>
</dbReference>
<organism evidence="3 4">
    <name type="scientific">Perca fluviatilis</name>
    <name type="common">European perch</name>
    <dbReference type="NCBI Taxonomy" id="8168"/>
    <lineage>
        <taxon>Eukaryota</taxon>
        <taxon>Metazoa</taxon>
        <taxon>Chordata</taxon>
        <taxon>Craniata</taxon>
        <taxon>Vertebrata</taxon>
        <taxon>Euteleostomi</taxon>
        <taxon>Actinopterygii</taxon>
        <taxon>Neopterygii</taxon>
        <taxon>Teleostei</taxon>
        <taxon>Neoteleostei</taxon>
        <taxon>Acanthomorphata</taxon>
        <taxon>Eupercaria</taxon>
        <taxon>Perciformes</taxon>
        <taxon>Percoidei</taxon>
        <taxon>Percidae</taxon>
        <taxon>Percinae</taxon>
        <taxon>Perca</taxon>
    </lineage>
</organism>
<comment type="caution">
    <text evidence="3">The sequence shown here is derived from an EMBL/GenBank/DDBJ whole genome shotgun (WGS) entry which is preliminary data.</text>
</comment>
<evidence type="ECO:0008006" key="5">
    <source>
        <dbReference type="Google" id="ProtNLM"/>
    </source>
</evidence>
<protein>
    <recommendedName>
        <fullName evidence="5">Protein FAM216A</fullName>
    </recommendedName>
</protein>
<evidence type="ECO:0000256" key="2">
    <source>
        <dbReference type="SAM" id="MobiDB-lite"/>
    </source>
</evidence>
<dbReference type="InterPro" id="IPR029373">
    <property type="entry name" value="FAM216"/>
</dbReference>
<gene>
    <name evidence="3" type="ORF">PFLUV_G00066960</name>
</gene>
<evidence type="ECO:0000256" key="1">
    <source>
        <dbReference type="ARBA" id="ARBA00008615"/>
    </source>
</evidence>